<proteinExistence type="predicted"/>
<evidence type="ECO:0000313" key="1">
    <source>
        <dbReference type="EMBL" id="KRX87563.1"/>
    </source>
</evidence>
<comment type="caution">
    <text evidence="1">The sequence shown here is derived from an EMBL/GenBank/DDBJ whole genome shotgun (WGS) entry which is preliminary data.</text>
</comment>
<gene>
    <name evidence="1" type="ORF">T4E_10780</name>
</gene>
<protein>
    <submittedName>
        <fullName evidence="1">Uncharacterized protein</fullName>
    </submittedName>
</protein>
<dbReference type="Proteomes" id="UP000054815">
    <property type="component" value="Unassembled WGS sequence"/>
</dbReference>
<evidence type="ECO:0000313" key="2">
    <source>
        <dbReference type="Proteomes" id="UP000054815"/>
    </source>
</evidence>
<dbReference type="EMBL" id="JYDU01000279">
    <property type="protein sequence ID" value="KRX87563.1"/>
    <property type="molecule type" value="Genomic_DNA"/>
</dbReference>
<reference evidence="1 2" key="1">
    <citation type="submission" date="2015-01" db="EMBL/GenBank/DDBJ databases">
        <title>Evolution of Trichinella species and genotypes.</title>
        <authorList>
            <person name="Korhonen P.K."/>
            <person name="Edoardo P."/>
            <person name="Giuseppe L.R."/>
            <person name="Gasser R.B."/>
        </authorList>
    </citation>
    <scope>NUCLEOTIDE SEQUENCE [LARGE SCALE GENOMIC DNA]</scope>
    <source>
        <strain evidence="1">ISS141</strain>
    </source>
</reference>
<organism evidence="1 2">
    <name type="scientific">Trichinella pseudospiralis</name>
    <name type="common">Parasitic roundworm</name>
    <dbReference type="NCBI Taxonomy" id="6337"/>
    <lineage>
        <taxon>Eukaryota</taxon>
        <taxon>Metazoa</taxon>
        <taxon>Ecdysozoa</taxon>
        <taxon>Nematoda</taxon>
        <taxon>Enoplea</taxon>
        <taxon>Dorylaimia</taxon>
        <taxon>Trichinellida</taxon>
        <taxon>Trichinellidae</taxon>
        <taxon>Trichinella</taxon>
    </lineage>
</organism>
<name>A0A0V0XHU5_TRIPS</name>
<dbReference type="STRING" id="6337.A0A0V0XHU5"/>
<sequence>MCWRSSRRRTNDEQQLILAAQDLHIPLYNQTVLLTTVAGDSGGVLPLLDVSRLTFLDRYPKLIPLRHCTVDKSTTGVTVVSITVDETAERFTEGDVEIDSLLVALGGFFQNETALFQCTTKSGIAPSKFCSITSKITAHPVKDAPTPETGTSTLSPDNEMTDLLKCNSDFFTLKKTVEELLSADAEKRKKAENFLQESLKCPGISSIFNA</sequence>
<accession>A0A0V0XHU5</accession>
<dbReference type="AlphaFoldDB" id="A0A0V0XHU5"/>